<dbReference type="KEGG" id="mchc:CK556_01790"/>
<keyword evidence="2" id="KW-1185">Reference proteome</keyword>
<gene>
    <name evidence="1" type="ORF">CK556_01790</name>
</gene>
<evidence type="ECO:0000313" key="1">
    <source>
        <dbReference type="EMBL" id="ASZ09086.1"/>
    </source>
</evidence>
<reference evidence="1 2" key="1">
    <citation type="submission" date="2017-08" db="EMBL/GenBank/DDBJ databases">
        <title>Complete Genome Sequence of Mesoplasma chauliocola.</title>
        <authorList>
            <person name="Knight T.F.Jr."/>
            <person name="Citino T."/>
        </authorList>
    </citation>
    <scope>NUCLEOTIDE SEQUENCE [LARGE SCALE GENOMIC DNA]</scope>
    <source>
        <strain evidence="1 2">CHPA-2</strain>
    </source>
</reference>
<dbReference type="AlphaFoldDB" id="A0A249SN67"/>
<name>A0A249SN67_9MOLU</name>
<evidence type="ECO:0000313" key="2">
    <source>
        <dbReference type="Proteomes" id="UP000232229"/>
    </source>
</evidence>
<dbReference type="Proteomes" id="UP000232229">
    <property type="component" value="Chromosome"/>
</dbReference>
<dbReference type="STRING" id="1336232.GCA_000518825_00303"/>
<accession>A0A249SN67</accession>
<protein>
    <submittedName>
        <fullName evidence="1">Uncharacterized protein</fullName>
    </submittedName>
</protein>
<sequence>MIEIKFKNQAEIDSYNKYKELKGIEYHQYIAKYLNTDQYSKIAVVIQYDLRLKYILYRYICFFEEYIRAVLMNCNIKDINYFLNENTSMSETQQIYYKHKDIIEQIYPSKPIIAKNDFDRIRELRNQISHFKPIILDNIIENQTNINFLYKNLTKNYQANFKNEINLIGNEVDLLDKVKIKFEN</sequence>
<organism evidence="1 2">
    <name type="scientific">Mesoplasma chauliocola</name>
    <dbReference type="NCBI Taxonomy" id="216427"/>
    <lineage>
        <taxon>Bacteria</taxon>
        <taxon>Bacillati</taxon>
        <taxon>Mycoplasmatota</taxon>
        <taxon>Mollicutes</taxon>
        <taxon>Entomoplasmatales</taxon>
        <taxon>Entomoplasmataceae</taxon>
        <taxon>Mesoplasma</taxon>
    </lineage>
</organism>
<dbReference type="EMBL" id="CP023173">
    <property type="protein sequence ID" value="ASZ09086.1"/>
    <property type="molecule type" value="Genomic_DNA"/>
</dbReference>
<dbReference type="RefSeq" id="WP_027875346.1">
    <property type="nucleotide sequence ID" value="NZ_CP023173.1"/>
</dbReference>
<proteinExistence type="predicted"/>